<gene>
    <name evidence="3" type="ORF">A2390_02055</name>
</gene>
<name>A0A1G2CM87_9BACT</name>
<dbReference type="CDD" id="cd07067">
    <property type="entry name" value="HP_PGM_like"/>
    <property type="match status" value="1"/>
</dbReference>
<dbReference type="GO" id="GO:0004331">
    <property type="term" value="F:fructose-2,6-bisphosphate 2-phosphatase activity"/>
    <property type="evidence" value="ECO:0007669"/>
    <property type="project" value="TreeGrafter"/>
</dbReference>
<dbReference type="Gene3D" id="3.40.50.1240">
    <property type="entry name" value="Phosphoglycerate mutase-like"/>
    <property type="match status" value="1"/>
</dbReference>
<dbReference type="InterPro" id="IPR029033">
    <property type="entry name" value="His_PPase_superfam"/>
</dbReference>
<protein>
    <recommendedName>
        <fullName evidence="5">Phosphoglycerate mutase</fullName>
    </recommendedName>
</protein>
<dbReference type="GO" id="GO:0005829">
    <property type="term" value="C:cytosol"/>
    <property type="evidence" value="ECO:0007669"/>
    <property type="project" value="TreeGrafter"/>
</dbReference>
<proteinExistence type="predicted"/>
<organism evidence="3 4">
    <name type="scientific">Candidatus Liptonbacteria bacterium RIFOXYB1_FULL_36_10</name>
    <dbReference type="NCBI Taxonomy" id="1798654"/>
    <lineage>
        <taxon>Bacteria</taxon>
        <taxon>Candidatus Liptoniibacteriota</taxon>
    </lineage>
</organism>
<feature type="binding site" evidence="2">
    <location>
        <position position="56"/>
    </location>
    <ligand>
        <name>substrate</name>
    </ligand>
</feature>
<dbReference type="PANTHER" id="PTHR46517:SF1">
    <property type="entry name" value="FRUCTOSE-2,6-BISPHOSPHATASE TIGAR"/>
    <property type="match status" value="1"/>
</dbReference>
<evidence type="ECO:0000256" key="1">
    <source>
        <dbReference type="ARBA" id="ARBA00022801"/>
    </source>
</evidence>
<evidence type="ECO:0000313" key="4">
    <source>
        <dbReference type="Proteomes" id="UP000178599"/>
    </source>
</evidence>
<evidence type="ECO:0008006" key="5">
    <source>
        <dbReference type="Google" id="ProtNLM"/>
    </source>
</evidence>
<sequence>MKVYLVRHGETEGMERGIRLGHLDMLSKEGIKQSQTLANRLSKINFDLIYSSPTIRAKDTCKIILSNRDVKRVIKLNELIERKEASCFVGMPTDEVPWDYLKKHRLKRNWHYKDGESFDDIFSRAKKILEIFSKHKDKDHILAMTHGSIIRAVLAVVIFEDELTPRQYYRLTERAEILPASITILEYTQKSFESIPSWKLVTWMDTD</sequence>
<comment type="caution">
    <text evidence="3">The sequence shown here is derived from an EMBL/GenBank/DDBJ whole genome shotgun (WGS) entry which is preliminary data.</text>
</comment>
<dbReference type="InterPro" id="IPR013078">
    <property type="entry name" value="His_Pase_superF_clade-1"/>
</dbReference>
<dbReference type="SUPFAM" id="SSF53254">
    <property type="entry name" value="Phosphoglycerate mutase-like"/>
    <property type="match status" value="1"/>
</dbReference>
<dbReference type="SMART" id="SM00855">
    <property type="entry name" value="PGAM"/>
    <property type="match status" value="1"/>
</dbReference>
<evidence type="ECO:0000313" key="3">
    <source>
        <dbReference type="EMBL" id="OGZ02503.1"/>
    </source>
</evidence>
<dbReference type="Proteomes" id="UP000178599">
    <property type="component" value="Unassembled WGS sequence"/>
</dbReference>
<reference evidence="3 4" key="1">
    <citation type="journal article" date="2016" name="Nat. Commun.">
        <title>Thousands of microbial genomes shed light on interconnected biogeochemical processes in an aquifer system.</title>
        <authorList>
            <person name="Anantharaman K."/>
            <person name="Brown C.T."/>
            <person name="Hug L.A."/>
            <person name="Sharon I."/>
            <person name="Castelle C.J."/>
            <person name="Probst A.J."/>
            <person name="Thomas B.C."/>
            <person name="Singh A."/>
            <person name="Wilkins M.J."/>
            <person name="Karaoz U."/>
            <person name="Brodie E.L."/>
            <person name="Williams K.H."/>
            <person name="Hubbard S.S."/>
            <person name="Banfield J.F."/>
        </authorList>
    </citation>
    <scope>NUCLEOTIDE SEQUENCE [LARGE SCALE GENOMIC DNA]</scope>
</reference>
<dbReference type="AlphaFoldDB" id="A0A1G2CM87"/>
<dbReference type="GO" id="GO:0045820">
    <property type="term" value="P:negative regulation of glycolytic process"/>
    <property type="evidence" value="ECO:0007669"/>
    <property type="project" value="TreeGrafter"/>
</dbReference>
<dbReference type="GO" id="GO:0043456">
    <property type="term" value="P:regulation of pentose-phosphate shunt"/>
    <property type="evidence" value="ECO:0007669"/>
    <property type="project" value="TreeGrafter"/>
</dbReference>
<dbReference type="InterPro" id="IPR051695">
    <property type="entry name" value="Phosphoglycerate_Mutase"/>
</dbReference>
<evidence type="ECO:0000256" key="2">
    <source>
        <dbReference type="PIRSR" id="PIRSR613078-2"/>
    </source>
</evidence>
<dbReference type="Pfam" id="PF00300">
    <property type="entry name" value="His_Phos_1"/>
    <property type="match status" value="1"/>
</dbReference>
<accession>A0A1G2CM87</accession>
<keyword evidence="1" id="KW-0378">Hydrolase</keyword>
<dbReference type="PANTHER" id="PTHR46517">
    <property type="entry name" value="FRUCTOSE-2,6-BISPHOSPHATASE TIGAR"/>
    <property type="match status" value="1"/>
</dbReference>
<dbReference type="EMBL" id="MHLE01000030">
    <property type="protein sequence ID" value="OGZ02503.1"/>
    <property type="molecule type" value="Genomic_DNA"/>
</dbReference>